<name>A7ZFD1_CAMC1</name>
<evidence type="ECO:0000313" key="2">
    <source>
        <dbReference type="Proteomes" id="UP000001121"/>
    </source>
</evidence>
<gene>
    <name evidence="1" type="ORF">CCC13826_0260</name>
</gene>
<reference evidence="2" key="1">
    <citation type="submission" date="2007-10" db="EMBL/GenBank/DDBJ databases">
        <title>Genome sequence of Campylobacter concisus 13826 isolated from human feces.</title>
        <authorList>
            <person name="Fouts D.E."/>
            <person name="Mongodin E.F."/>
            <person name="Puiu D."/>
            <person name="Sebastian Y."/>
            <person name="Miller W.G."/>
            <person name="Mandrell R.E."/>
            <person name="On S."/>
            <person name="Nelson K.E."/>
        </authorList>
    </citation>
    <scope>NUCLEOTIDE SEQUENCE [LARGE SCALE GENOMIC DNA]</scope>
    <source>
        <strain evidence="2">13826</strain>
    </source>
</reference>
<dbReference type="EMBL" id="CP000792">
    <property type="protein sequence ID" value="EAT98361.1"/>
    <property type="molecule type" value="Genomic_DNA"/>
</dbReference>
<dbReference type="Proteomes" id="UP000001121">
    <property type="component" value="Chromosome"/>
</dbReference>
<dbReference type="AlphaFoldDB" id="A7ZFD1"/>
<accession>A7ZFD1</accession>
<proteinExistence type="predicted"/>
<organism evidence="1 2">
    <name type="scientific">Campylobacter concisus (strain 13826)</name>
    <dbReference type="NCBI Taxonomy" id="360104"/>
    <lineage>
        <taxon>Bacteria</taxon>
        <taxon>Pseudomonadati</taxon>
        <taxon>Campylobacterota</taxon>
        <taxon>Epsilonproteobacteria</taxon>
        <taxon>Campylobacterales</taxon>
        <taxon>Campylobacteraceae</taxon>
        <taxon>Campylobacter</taxon>
    </lineage>
</organism>
<evidence type="ECO:0000313" key="1">
    <source>
        <dbReference type="EMBL" id="EAT98361.1"/>
    </source>
</evidence>
<dbReference type="KEGG" id="cco:CCC13826_0260"/>
<dbReference type="RefSeq" id="WP_012140356.1">
    <property type="nucleotide sequence ID" value="NC_009802.2"/>
</dbReference>
<protein>
    <submittedName>
        <fullName evidence="1">Uncharacterized protein</fullName>
    </submittedName>
</protein>
<dbReference type="STRING" id="360104.CCC13826_0260"/>
<dbReference type="HOGENOM" id="CLU_2841522_0_0_7"/>
<sequence length="65" mass="7408">MALDCESAFAKEMEKFDTLGAILARIEKILNDHIVNKPEEKKDIGSLEETNRLLKILCQYLVGKE</sequence>